<dbReference type="PANTHER" id="PTHR46545">
    <property type="entry name" value="LEUCINE-RICH REPEAT-CONTAINING PROTEIN 51"/>
    <property type="match status" value="1"/>
</dbReference>
<dbReference type="Gene3D" id="3.80.10.10">
    <property type="entry name" value="Ribonuclease Inhibitor"/>
    <property type="match status" value="1"/>
</dbReference>
<evidence type="ECO:0000313" key="7">
    <source>
        <dbReference type="EMBL" id="OWF46023.1"/>
    </source>
</evidence>
<proteinExistence type="predicted"/>
<dbReference type="OrthoDB" id="676979at2759"/>
<evidence type="ECO:0000313" key="8">
    <source>
        <dbReference type="Proteomes" id="UP000242188"/>
    </source>
</evidence>
<dbReference type="SUPFAM" id="SSF52058">
    <property type="entry name" value="L domain-like"/>
    <property type="match status" value="1"/>
</dbReference>
<evidence type="ECO:0000256" key="4">
    <source>
        <dbReference type="ARBA" id="ARBA00022614"/>
    </source>
</evidence>
<dbReference type="Pfam" id="PF14580">
    <property type="entry name" value="LRR_9"/>
    <property type="match status" value="1"/>
</dbReference>
<dbReference type="EMBL" id="NEDP02004312">
    <property type="protein sequence ID" value="OWF46023.1"/>
    <property type="molecule type" value="Genomic_DNA"/>
</dbReference>
<sequence>MANTSGLSIVPFQGAGSINRRKNTTTSAIDNVNVLSKNIDFSFCNYTNTEDIKNEVPRASPRKSKLPDMENKKASTKSVRLNNNKLCDVSCIKDTLEAHTVNPLEVEWIDLSFNELTNIDPVIMDFERLQILYFHGNKISDLTQIEKLRNLRHLRKLTLHGNTIENQKMYKQYVLSTLPQLHCLDFSLITNADRITAATWNKIQNKGPKKQKPKDDED</sequence>
<dbReference type="PROSITE" id="PS51450">
    <property type="entry name" value="LRR"/>
    <property type="match status" value="1"/>
</dbReference>
<organism evidence="7 8">
    <name type="scientific">Mizuhopecten yessoensis</name>
    <name type="common">Japanese scallop</name>
    <name type="synonym">Patinopecten yessoensis</name>
    <dbReference type="NCBI Taxonomy" id="6573"/>
    <lineage>
        <taxon>Eukaryota</taxon>
        <taxon>Metazoa</taxon>
        <taxon>Spiralia</taxon>
        <taxon>Lophotrochozoa</taxon>
        <taxon>Mollusca</taxon>
        <taxon>Bivalvia</taxon>
        <taxon>Autobranchia</taxon>
        <taxon>Pteriomorphia</taxon>
        <taxon>Pectinida</taxon>
        <taxon>Pectinoidea</taxon>
        <taxon>Pectinidae</taxon>
        <taxon>Mizuhopecten</taxon>
    </lineage>
</organism>
<dbReference type="AlphaFoldDB" id="A0A210QBC2"/>
<keyword evidence="3" id="KW-0963">Cytoplasm</keyword>
<dbReference type="InterPro" id="IPR032675">
    <property type="entry name" value="LRR_dom_sf"/>
</dbReference>
<keyword evidence="8" id="KW-1185">Reference proteome</keyword>
<feature type="region of interest" description="Disordered" evidence="6">
    <location>
        <begin position="55"/>
        <end position="75"/>
    </location>
</feature>
<comment type="subcellular location">
    <subcellularLocation>
        <location evidence="1">Cytoplasm</location>
    </subcellularLocation>
</comment>
<dbReference type="InterPro" id="IPR001611">
    <property type="entry name" value="Leu-rich_rpt"/>
</dbReference>
<accession>A0A210QBC2</accession>
<evidence type="ECO:0000256" key="6">
    <source>
        <dbReference type="SAM" id="MobiDB-lite"/>
    </source>
</evidence>
<dbReference type="STRING" id="6573.A0A210QBC2"/>
<evidence type="ECO:0000256" key="3">
    <source>
        <dbReference type="ARBA" id="ARBA00022490"/>
    </source>
</evidence>
<comment type="caution">
    <text evidence="7">The sequence shown here is derived from an EMBL/GenBank/DDBJ whole genome shotgun (WGS) entry which is preliminary data.</text>
</comment>
<evidence type="ECO:0000256" key="5">
    <source>
        <dbReference type="ARBA" id="ARBA00022737"/>
    </source>
</evidence>
<reference evidence="7 8" key="1">
    <citation type="journal article" date="2017" name="Nat. Ecol. Evol.">
        <title>Scallop genome provides insights into evolution of bilaterian karyotype and development.</title>
        <authorList>
            <person name="Wang S."/>
            <person name="Zhang J."/>
            <person name="Jiao W."/>
            <person name="Li J."/>
            <person name="Xun X."/>
            <person name="Sun Y."/>
            <person name="Guo X."/>
            <person name="Huan P."/>
            <person name="Dong B."/>
            <person name="Zhang L."/>
            <person name="Hu X."/>
            <person name="Sun X."/>
            <person name="Wang J."/>
            <person name="Zhao C."/>
            <person name="Wang Y."/>
            <person name="Wang D."/>
            <person name="Huang X."/>
            <person name="Wang R."/>
            <person name="Lv J."/>
            <person name="Li Y."/>
            <person name="Zhang Z."/>
            <person name="Liu B."/>
            <person name="Lu W."/>
            <person name="Hui Y."/>
            <person name="Liang J."/>
            <person name="Zhou Z."/>
            <person name="Hou R."/>
            <person name="Li X."/>
            <person name="Liu Y."/>
            <person name="Li H."/>
            <person name="Ning X."/>
            <person name="Lin Y."/>
            <person name="Zhao L."/>
            <person name="Xing Q."/>
            <person name="Dou J."/>
            <person name="Li Y."/>
            <person name="Mao J."/>
            <person name="Guo H."/>
            <person name="Dou H."/>
            <person name="Li T."/>
            <person name="Mu C."/>
            <person name="Jiang W."/>
            <person name="Fu Q."/>
            <person name="Fu X."/>
            <person name="Miao Y."/>
            <person name="Liu J."/>
            <person name="Yu Q."/>
            <person name="Li R."/>
            <person name="Liao H."/>
            <person name="Li X."/>
            <person name="Kong Y."/>
            <person name="Jiang Z."/>
            <person name="Chourrout D."/>
            <person name="Li R."/>
            <person name="Bao Z."/>
        </authorList>
    </citation>
    <scope>NUCLEOTIDE SEQUENCE [LARGE SCALE GENOMIC DNA]</scope>
    <source>
        <strain evidence="7 8">PY_sf001</strain>
    </source>
</reference>
<gene>
    <name evidence="7" type="ORF">KP79_PYT01485</name>
</gene>
<evidence type="ECO:0000256" key="1">
    <source>
        <dbReference type="ARBA" id="ARBA00004496"/>
    </source>
</evidence>
<name>A0A210QBC2_MIZYE</name>
<dbReference type="Proteomes" id="UP000242188">
    <property type="component" value="Unassembled WGS sequence"/>
</dbReference>
<protein>
    <recommendedName>
        <fullName evidence="2">Leucine-rich repeat-containing protein 51</fullName>
    </recommendedName>
</protein>
<dbReference type="GO" id="GO:0005737">
    <property type="term" value="C:cytoplasm"/>
    <property type="evidence" value="ECO:0007669"/>
    <property type="project" value="UniProtKB-SubCell"/>
</dbReference>
<evidence type="ECO:0000256" key="2">
    <source>
        <dbReference type="ARBA" id="ARBA00014223"/>
    </source>
</evidence>
<keyword evidence="4" id="KW-0433">Leucine-rich repeat</keyword>
<keyword evidence="5" id="KW-0677">Repeat</keyword>
<dbReference type="PANTHER" id="PTHR46545:SF1">
    <property type="entry name" value="LEUCINE-RICH REPEAT-CONTAINING PROTEIN 51"/>
    <property type="match status" value="1"/>
</dbReference>